<dbReference type="InterPro" id="IPR026960">
    <property type="entry name" value="RVT-Znf"/>
</dbReference>
<gene>
    <name evidence="3" type="ORF">MERR_LOCUS36312</name>
</gene>
<protein>
    <recommendedName>
        <fullName evidence="5">RNase H type-1 domain-containing protein</fullName>
    </recommendedName>
</protein>
<dbReference type="Pfam" id="PF13966">
    <property type="entry name" value="zf-RVT"/>
    <property type="match status" value="1"/>
</dbReference>
<dbReference type="Proteomes" id="UP000467841">
    <property type="component" value="Unassembled WGS sequence"/>
</dbReference>
<evidence type="ECO:0008006" key="5">
    <source>
        <dbReference type="Google" id="ProtNLM"/>
    </source>
</evidence>
<feature type="domain" description="RNase H type-1" evidence="1">
    <location>
        <begin position="501"/>
        <end position="621"/>
    </location>
</feature>
<evidence type="ECO:0000259" key="1">
    <source>
        <dbReference type="Pfam" id="PF13456"/>
    </source>
</evidence>
<dbReference type="GO" id="GO:0003676">
    <property type="term" value="F:nucleic acid binding"/>
    <property type="evidence" value="ECO:0007669"/>
    <property type="project" value="InterPro"/>
</dbReference>
<dbReference type="EMBL" id="CACVBM020001407">
    <property type="protein sequence ID" value="CAA7049077.1"/>
    <property type="molecule type" value="Genomic_DNA"/>
</dbReference>
<dbReference type="OrthoDB" id="1112108at2759"/>
<keyword evidence="4" id="KW-1185">Reference proteome</keyword>
<evidence type="ECO:0000313" key="3">
    <source>
        <dbReference type="EMBL" id="CAA7049077.1"/>
    </source>
</evidence>
<dbReference type="AlphaFoldDB" id="A0A6D2KLK1"/>
<dbReference type="CDD" id="cd06222">
    <property type="entry name" value="RNase_H_like"/>
    <property type="match status" value="1"/>
</dbReference>
<dbReference type="InterPro" id="IPR012337">
    <property type="entry name" value="RNaseH-like_sf"/>
</dbReference>
<dbReference type="Pfam" id="PF13456">
    <property type="entry name" value="RVT_3"/>
    <property type="match status" value="1"/>
</dbReference>
<dbReference type="InterPro" id="IPR036397">
    <property type="entry name" value="RNaseH_sf"/>
</dbReference>
<proteinExistence type="predicted"/>
<dbReference type="PANTHER" id="PTHR33116">
    <property type="entry name" value="REVERSE TRANSCRIPTASE ZINC-BINDING DOMAIN-CONTAINING PROTEIN-RELATED-RELATED"/>
    <property type="match status" value="1"/>
</dbReference>
<dbReference type="InterPro" id="IPR044730">
    <property type="entry name" value="RNase_H-like_dom_plant"/>
</dbReference>
<organism evidence="3 4">
    <name type="scientific">Microthlaspi erraticum</name>
    <dbReference type="NCBI Taxonomy" id="1685480"/>
    <lineage>
        <taxon>Eukaryota</taxon>
        <taxon>Viridiplantae</taxon>
        <taxon>Streptophyta</taxon>
        <taxon>Embryophyta</taxon>
        <taxon>Tracheophyta</taxon>
        <taxon>Spermatophyta</taxon>
        <taxon>Magnoliopsida</taxon>
        <taxon>eudicotyledons</taxon>
        <taxon>Gunneridae</taxon>
        <taxon>Pentapetalae</taxon>
        <taxon>rosids</taxon>
        <taxon>malvids</taxon>
        <taxon>Brassicales</taxon>
        <taxon>Brassicaceae</taxon>
        <taxon>Coluteocarpeae</taxon>
        <taxon>Microthlaspi</taxon>
    </lineage>
</organism>
<dbReference type="Gene3D" id="3.30.420.10">
    <property type="entry name" value="Ribonuclease H-like superfamily/Ribonuclease H"/>
    <property type="match status" value="1"/>
</dbReference>
<dbReference type="PANTHER" id="PTHR33116:SF86">
    <property type="entry name" value="REVERSE TRANSCRIPTASE DOMAIN-CONTAINING PROTEIN"/>
    <property type="match status" value="1"/>
</dbReference>
<dbReference type="SUPFAM" id="SSF53098">
    <property type="entry name" value="Ribonuclease H-like"/>
    <property type="match status" value="1"/>
</dbReference>
<accession>A0A6D2KLK1</accession>
<feature type="domain" description="Reverse transcriptase zinc-binding" evidence="2">
    <location>
        <begin position="301"/>
        <end position="392"/>
    </location>
</feature>
<comment type="caution">
    <text evidence="3">The sequence shown here is derived from an EMBL/GenBank/DDBJ whole genome shotgun (WGS) entry which is preliminary data.</text>
</comment>
<evidence type="ECO:0000313" key="4">
    <source>
        <dbReference type="Proteomes" id="UP000467841"/>
    </source>
</evidence>
<evidence type="ECO:0000259" key="2">
    <source>
        <dbReference type="Pfam" id="PF13966"/>
    </source>
</evidence>
<reference evidence="3" key="1">
    <citation type="submission" date="2020-01" db="EMBL/GenBank/DDBJ databases">
        <authorList>
            <person name="Mishra B."/>
        </authorList>
    </citation>
    <scope>NUCLEOTIDE SEQUENCE [LARGE SCALE GENOMIC DNA]</scope>
</reference>
<dbReference type="InterPro" id="IPR002156">
    <property type="entry name" value="RNaseH_domain"/>
</dbReference>
<sequence>MINLQKSSITFSKKKPQDIRDRVKNSIGITREGGQGKYLGLSESFGRRKKDLFNLIIDRMRQRSISYSSRFLSSAGKLVMLKSVLSAIPTYSMSCFKLPAELCKRIQSSLTRFWWDDKPDKKKMCWLSWRKLTRSKKQGGLGFRDIQSFNDALLAKISWRIIQNPDCLLSRVLKGKYCLDHDFLSVKPNSSPSHRWRGVLIGRDLIVNQLGRVIGDGLSTSLWMDPWLSTEHPTKPTGPPNKNQEDLKVASLLKEETNDWDREKIQQILPHLLEEILKIRTSRKGAHDSYVWLLTKSGEYSVKTGYYASLSMHELPEDYQSIQPINWISVIWQGKFSPKMKVFLWKTIQEALPVGENLLNRGLLDNACCIHCGELETTEHLFFRCPYASEVWIQTPLTTTVNPNQNQTFAETLIASRAWTCLPPTGLGSGPLFPWICWSIWKARNTLIFEDRRIPPTETVLKAIREAKDWQSAQILKKSVTKSFTSPNPQPGESGIVTCFSDGAWCKDTGIGGFGWIFVDTNRAEVNRGSSAERFVTSSLMAEALSIRSALNHTLEEGISNIHLKSDSQDLIRALNMHVQIKEIYDILFDIHSLASLFTSIWFGFVPRSENASADSIAKFAKCRLISSSSSGPHPGL</sequence>
<dbReference type="GO" id="GO:0004523">
    <property type="term" value="F:RNA-DNA hybrid ribonuclease activity"/>
    <property type="evidence" value="ECO:0007669"/>
    <property type="project" value="InterPro"/>
</dbReference>
<name>A0A6D2KLK1_9BRAS</name>